<reference evidence="4" key="1">
    <citation type="journal article" date="2015" name="Genome Announc.">
        <title>High-Quality Draft Genome Sequence of Desulfovibrio carbinoliphilus FW-101-2B, an Organic Acid-Oxidizing Sulfate-Reducing Bacterium Isolated from Uranium(VI)-Contaminated Groundwater.</title>
        <authorList>
            <person name="Ramsay B.D."/>
            <person name="Hwang C."/>
            <person name="Woo H.L."/>
            <person name="Carroll S.L."/>
            <person name="Lucas S."/>
            <person name="Han J."/>
            <person name="Lapidus A.L."/>
            <person name="Cheng J.F."/>
            <person name="Goodwin L.A."/>
            <person name="Pitluck S."/>
            <person name="Peters L."/>
            <person name="Chertkov O."/>
            <person name="Held B."/>
            <person name="Detter J.C."/>
            <person name="Han C.S."/>
            <person name="Tapia R."/>
            <person name="Land M.L."/>
            <person name="Hauser L.J."/>
            <person name="Kyrpides N.C."/>
            <person name="Ivanova N.N."/>
            <person name="Mikhailova N."/>
            <person name="Pagani I."/>
            <person name="Woyke T."/>
            <person name="Arkin A.P."/>
            <person name="Dehal P."/>
            <person name="Chivian D."/>
            <person name="Criddle C.S."/>
            <person name="Wu W."/>
            <person name="Chakraborty R."/>
            <person name="Hazen T.C."/>
            <person name="Fields M.W."/>
        </authorList>
    </citation>
    <scope>NUCLEOTIDE SEQUENCE [LARGE SCALE GENOMIC DNA]</scope>
    <source>
        <strain evidence="4">FW-101-2B</strain>
    </source>
</reference>
<dbReference type="AlphaFoldDB" id="G7Q599"/>
<dbReference type="RefSeq" id="WP_009181797.1">
    <property type="nucleotide sequence ID" value="NZ_CM001368.1"/>
</dbReference>
<feature type="region of interest" description="Disordered" evidence="1">
    <location>
        <begin position="109"/>
        <end position="131"/>
    </location>
</feature>
<dbReference type="eggNOG" id="ENOG503408Q">
    <property type="taxonomic scope" value="Bacteria"/>
</dbReference>
<accession>G7Q599</accession>
<gene>
    <name evidence="3" type="ORF">DFW101_2418</name>
</gene>
<name>G7Q599_9BACT</name>
<dbReference type="OrthoDB" id="5456782at2"/>
<proteinExistence type="predicted"/>
<dbReference type="EMBL" id="CM001368">
    <property type="protein sequence ID" value="EHJ48422.1"/>
    <property type="molecule type" value="Genomic_DNA"/>
</dbReference>
<evidence type="ECO:0000256" key="2">
    <source>
        <dbReference type="SAM" id="Phobius"/>
    </source>
</evidence>
<feature type="compositionally biased region" description="Basic and acidic residues" evidence="1">
    <location>
        <begin position="113"/>
        <end position="131"/>
    </location>
</feature>
<keyword evidence="2" id="KW-1133">Transmembrane helix</keyword>
<evidence type="ECO:0000313" key="4">
    <source>
        <dbReference type="Proteomes" id="UP000004662"/>
    </source>
</evidence>
<keyword evidence="2" id="KW-0812">Transmembrane</keyword>
<evidence type="ECO:0000313" key="3">
    <source>
        <dbReference type="EMBL" id="EHJ48422.1"/>
    </source>
</evidence>
<protein>
    <submittedName>
        <fullName evidence="3">Uncharacterized protein</fullName>
    </submittedName>
</protein>
<evidence type="ECO:0000256" key="1">
    <source>
        <dbReference type="SAM" id="MobiDB-lite"/>
    </source>
</evidence>
<organism evidence="3 4">
    <name type="scientific">Solidesulfovibrio carbinoliphilus subsp. oakridgensis</name>
    <dbReference type="NCBI Taxonomy" id="694327"/>
    <lineage>
        <taxon>Bacteria</taxon>
        <taxon>Pseudomonadati</taxon>
        <taxon>Thermodesulfobacteriota</taxon>
        <taxon>Desulfovibrionia</taxon>
        <taxon>Desulfovibrionales</taxon>
        <taxon>Desulfovibrionaceae</taxon>
        <taxon>Solidesulfovibrio</taxon>
    </lineage>
</organism>
<dbReference type="HOGENOM" id="CLU_097088_0_0_7"/>
<dbReference type="Proteomes" id="UP000004662">
    <property type="component" value="Chromosome"/>
</dbReference>
<sequence>MAAGGKVDILILRDAASVRRLRISTGLMRALWLGPLLLLLLLGAAVAVAYHLRQDNVVLARRALAMQGELEAAGERLMRLENVEKVLRTRDVTELETLIGSYNAADPGWWKPSKPEEPRDKGEAKEREAPRPDLGRLLARVDANQAGVDNLRVRIENKRLQLNFDLSNVTPQTNLVGRVEAGLVANDATFVPLRAEKDEFTFQIQRFKQIAASLPLPAKFEARDIYGLKLSVLDPSGKTVFSQVYPLPKD</sequence>
<feature type="transmembrane region" description="Helical" evidence="2">
    <location>
        <begin position="30"/>
        <end position="52"/>
    </location>
</feature>
<dbReference type="STRING" id="694327.DFW101_2418"/>
<keyword evidence="2" id="KW-0472">Membrane</keyword>
<keyword evidence="4" id="KW-1185">Reference proteome</keyword>